<gene>
    <name evidence="1" type="ORF">UV20_C0016G0010</name>
</gene>
<accession>A0A0G1CBX1</accession>
<dbReference type="EMBL" id="LCDO01000016">
    <property type="protein sequence ID" value="KKS56176.1"/>
    <property type="molecule type" value="Genomic_DNA"/>
</dbReference>
<evidence type="ECO:0000313" key="1">
    <source>
        <dbReference type="EMBL" id="KKS56176.1"/>
    </source>
</evidence>
<reference evidence="1 2" key="1">
    <citation type="journal article" date="2015" name="Nature">
        <title>rRNA introns, odd ribosomes, and small enigmatic genomes across a large radiation of phyla.</title>
        <authorList>
            <person name="Brown C.T."/>
            <person name="Hug L.A."/>
            <person name="Thomas B.C."/>
            <person name="Sharon I."/>
            <person name="Castelle C.J."/>
            <person name="Singh A."/>
            <person name="Wilkins M.J."/>
            <person name="Williams K.H."/>
            <person name="Banfield J.F."/>
        </authorList>
    </citation>
    <scope>NUCLEOTIDE SEQUENCE [LARGE SCALE GENOMIC DNA]</scope>
</reference>
<comment type="caution">
    <text evidence="1">The sequence shown here is derived from an EMBL/GenBank/DDBJ whole genome shotgun (WGS) entry which is preliminary data.</text>
</comment>
<proteinExistence type="predicted"/>
<protein>
    <recommendedName>
        <fullName evidence="3">Caib/baif family protein</fullName>
    </recommendedName>
</protein>
<evidence type="ECO:0000313" key="2">
    <source>
        <dbReference type="Proteomes" id="UP000034837"/>
    </source>
</evidence>
<dbReference type="Proteomes" id="UP000034837">
    <property type="component" value="Unassembled WGS sequence"/>
</dbReference>
<organism evidence="1 2">
    <name type="scientific">Candidatus Magasanikbacteria bacterium GW2011_GWA2_42_32</name>
    <dbReference type="NCBI Taxonomy" id="1619039"/>
    <lineage>
        <taxon>Bacteria</taxon>
        <taxon>Candidatus Magasanikiibacteriota</taxon>
    </lineage>
</organism>
<name>A0A0G1CBX1_9BACT</name>
<evidence type="ECO:0008006" key="3">
    <source>
        <dbReference type="Google" id="ProtNLM"/>
    </source>
</evidence>
<sequence>MTAEEFLNELNRLIALRPRIPSQILHSEGTEWGNNVYYSKNLYWAFETIKTVDSAYIYDSSLMVKCFDCDYSSESELSYECNDALKCYNCEYIDNCANMRDASFCCRSSNCHDVFGCTNLKNKSFCIFNRQLSEADYRRLLPQYKALPKGRVFEILDELKKLYPYTQTNELDNVNSSYGNYFYRNKNSYLLFDALGNEDSSYMFDAYHSKTCFDITQSSENQLSYEVTDSASLFNCHHMVWCAYCQDSAYLFDCSNVSHCLGCVGINRKDEYCILNRKFSKEEYERISKEILADLASKNLGWANLVY</sequence>
<dbReference type="AlphaFoldDB" id="A0A0G1CBX1"/>